<dbReference type="AlphaFoldDB" id="I3SMN4"/>
<name>I3SMN4_LOTJA</name>
<protein>
    <submittedName>
        <fullName evidence="1">Uncharacterized protein</fullName>
    </submittedName>
</protein>
<organism evidence="1">
    <name type="scientific">Lotus japonicus</name>
    <name type="common">Lotus corniculatus var. japonicus</name>
    <dbReference type="NCBI Taxonomy" id="34305"/>
    <lineage>
        <taxon>Eukaryota</taxon>
        <taxon>Viridiplantae</taxon>
        <taxon>Streptophyta</taxon>
        <taxon>Embryophyta</taxon>
        <taxon>Tracheophyta</taxon>
        <taxon>Spermatophyta</taxon>
        <taxon>Magnoliopsida</taxon>
        <taxon>eudicotyledons</taxon>
        <taxon>Gunneridae</taxon>
        <taxon>Pentapetalae</taxon>
        <taxon>rosids</taxon>
        <taxon>fabids</taxon>
        <taxon>Fabales</taxon>
        <taxon>Fabaceae</taxon>
        <taxon>Papilionoideae</taxon>
        <taxon>50 kb inversion clade</taxon>
        <taxon>NPAAA clade</taxon>
        <taxon>Hologalegina</taxon>
        <taxon>robinioid clade</taxon>
        <taxon>Loteae</taxon>
        <taxon>Lotus</taxon>
    </lineage>
</organism>
<dbReference type="EMBL" id="BT141732">
    <property type="protein sequence ID" value="AFK41526.1"/>
    <property type="molecule type" value="mRNA"/>
</dbReference>
<reference evidence="1" key="1">
    <citation type="submission" date="2012-05" db="EMBL/GenBank/DDBJ databases">
        <authorList>
            <person name="Krishnakumar V."/>
            <person name="Cheung F."/>
            <person name="Xiao Y."/>
            <person name="Chan A."/>
            <person name="Moskal W.A."/>
            <person name="Town C.D."/>
        </authorList>
    </citation>
    <scope>NUCLEOTIDE SEQUENCE</scope>
</reference>
<sequence length="33" mass="3750">MYLGQMKEDIATLEYSHSLDKHPSCSPLVDMLP</sequence>
<accession>I3SMN4</accession>
<evidence type="ECO:0000313" key="1">
    <source>
        <dbReference type="EMBL" id="AFK41526.1"/>
    </source>
</evidence>
<proteinExistence type="evidence at transcript level"/>